<sequence length="466" mass="47029">MFDPSHRGGTAAAWRREVRACLALSVPLVVTNAIEMAMNLTNAALVGHIAPEALAAVTLALALYNVALTFGIGLTAAVSPLISRAIGGGGEPGAARRVVQGGFWNALAIVAPIWAVLWQGEAIFRAAGQDPALSRAAADYLHVMQWGLLPALAYLVLRSMLAALERPGWAVVTGLAAVVLNAGLNVLLIGGGAGLPALGTAGSGLATVVSNLFMAGALAGAVALAPGLRDIRVFAGLARPPWDACGALWRLGLPIGISIMLETGSFTAATALIGHYDAPALPAHAIALQIASFTFMVPLGIGQAVAVRVGRAAGAGEAAAVGRAGWTALALGLGAMAAAALVMLALPGPLVRLFLDPAEPHAEAVVRTATVLLALAGAFQLADGAQVVLAGMLRGLRDTRVPMLISGFGYWAVGVPVAALLAPSHAAAGVWTGLLAGLCAVAVLLLARWHAWRRPASGVVRAARGG</sequence>
<dbReference type="GO" id="GO:0006811">
    <property type="term" value="P:monoatomic ion transport"/>
    <property type="evidence" value="ECO:0007669"/>
    <property type="project" value="UniProtKB-KW"/>
</dbReference>
<evidence type="ECO:0000313" key="12">
    <source>
        <dbReference type="Proteomes" id="UP000289411"/>
    </source>
</evidence>
<keyword evidence="7" id="KW-0406">Ion transport</keyword>
<feature type="transmembrane region" description="Helical" evidence="10">
    <location>
        <begin position="205"/>
        <end position="228"/>
    </location>
</feature>
<dbReference type="OrthoDB" id="9780160at2"/>
<evidence type="ECO:0000256" key="1">
    <source>
        <dbReference type="ARBA" id="ARBA00004429"/>
    </source>
</evidence>
<feature type="transmembrane region" description="Helical" evidence="10">
    <location>
        <begin position="286"/>
        <end position="307"/>
    </location>
</feature>
<comment type="caution">
    <text evidence="11">The sequence shown here is derived from an EMBL/GenBank/DDBJ whole genome shotgun (WGS) entry which is preliminary data.</text>
</comment>
<evidence type="ECO:0000256" key="8">
    <source>
        <dbReference type="ARBA" id="ARBA00023136"/>
    </source>
</evidence>
<evidence type="ECO:0000256" key="7">
    <source>
        <dbReference type="ARBA" id="ARBA00023065"/>
    </source>
</evidence>
<reference evidence="11 12" key="2">
    <citation type="submission" date="2019-02" db="EMBL/GenBank/DDBJ databases">
        <title>'Lichenibacterium ramalinii' gen. nov. sp. nov., 'Lichenibacterium minor' gen. nov. sp. nov.</title>
        <authorList>
            <person name="Pankratov T."/>
        </authorList>
    </citation>
    <scope>NUCLEOTIDE SEQUENCE [LARGE SCALE GENOMIC DNA]</scope>
    <source>
        <strain evidence="11 12">RmlP001</strain>
    </source>
</reference>
<reference evidence="11 12" key="1">
    <citation type="submission" date="2018-09" db="EMBL/GenBank/DDBJ databases">
        <authorList>
            <person name="Grouzdev D.S."/>
            <person name="Krutkina M.S."/>
        </authorList>
    </citation>
    <scope>NUCLEOTIDE SEQUENCE [LARGE SCALE GENOMIC DNA]</scope>
    <source>
        <strain evidence="11 12">RmlP001</strain>
    </source>
</reference>
<dbReference type="EMBL" id="QYBC01000031">
    <property type="protein sequence ID" value="RYB01700.1"/>
    <property type="molecule type" value="Genomic_DNA"/>
</dbReference>
<feature type="transmembrane region" description="Helical" evidence="10">
    <location>
        <begin position="248"/>
        <end position="274"/>
    </location>
</feature>
<comment type="subcellular location">
    <subcellularLocation>
        <location evidence="1">Cell inner membrane</location>
        <topology evidence="1">Multi-pass membrane protein</topology>
    </subcellularLocation>
</comment>
<feature type="transmembrane region" description="Helical" evidence="10">
    <location>
        <begin position="328"/>
        <end position="346"/>
    </location>
</feature>
<dbReference type="PANTHER" id="PTHR43298">
    <property type="entry name" value="MULTIDRUG RESISTANCE PROTEIN NORM-RELATED"/>
    <property type="match status" value="1"/>
</dbReference>
<keyword evidence="8 10" id="KW-0472">Membrane</keyword>
<proteinExistence type="predicted"/>
<feature type="transmembrane region" description="Helical" evidence="10">
    <location>
        <begin position="428"/>
        <end position="447"/>
    </location>
</feature>
<dbReference type="GO" id="GO:0042910">
    <property type="term" value="F:xenobiotic transmembrane transporter activity"/>
    <property type="evidence" value="ECO:0007669"/>
    <property type="project" value="InterPro"/>
</dbReference>
<accession>A0A4Q2R8C7</accession>
<feature type="transmembrane region" description="Helical" evidence="10">
    <location>
        <begin position="169"/>
        <end position="193"/>
    </location>
</feature>
<name>A0A4Q2R8C7_9HYPH</name>
<evidence type="ECO:0000313" key="11">
    <source>
        <dbReference type="EMBL" id="RYB01700.1"/>
    </source>
</evidence>
<feature type="transmembrane region" description="Helical" evidence="10">
    <location>
        <begin position="103"/>
        <end position="120"/>
    </location>
</feature>
<keyword evidence="5 10" id="KW-0812">Transmembrane</keyword>
<evidence type="ECO:0000256" key="5">
    <source>
        <dbReference type="ARBA" id="ARBA00022692"/>
    </source>
</evidence>
<dbReference type="GO" id="GO:0015297">
    <property type="term" value="F:antiporter activity"/>
    <property type="evidence" value="ECO:0007669"/>
    <property type="project" value="UniProtKB-KW"/>
</dbReference>
<evidence type="ECO:0000256" key="3">
    <source>
        <dbReference type="ARBA" id="ARBA00022449"/>
    </source>
</evidence>
<dbReference type="PANTHER" id="PTHR43298:SF2">
    <property type="entry name" value="FMN_FAD EXPORTER YEEO-RELATED"/>
    <property type="match status" value="1"/>
</dbReference>
<evidence type="ECO:0000256" key="2">
    <source>
        <dbReference type="ARBA" id="ARBA00022448"/>
    </source>
</evidence>
<dbReference type="InterPro" id="IPR048279">
    <property type="entry name" value="MdtK-like"/>
</dbReference>
<feature type="transmembrane region" description="Helical" evidence="10">
    <location>
        <begin position="140"/>
        <end position="157"/>
    </location>
</feature>
<keyword evidence="6 10" id="KW-1133">Transmembrane helix</keyword>
<dbReference type="InterPro" id="IPR050222">
    <property type="entry name" value="MATE_MdtK"/>
</dbReference>
<keyword evidence="12" id="KW-1185">Reference proteome</keyword>
<feature type="transmembrane region" description="Helical" evidence="10">
    <location>
        <begin position="401"/>
        <end position="422"/>
    </location>
</feature>
<keyword evidence="3" id="KW-0050">Antiport</keyword>
<dbReference type="RefSeq" id="WP_129221940.1">
    <property type="nucleotide sequence ID" value="NZ_QYBC01000031.1"/>
</dbReference>
<dbReference type="PIRSF" id="PIRSF006603">
    <property type="entry name" value="DinF"/>
    <property type="match status" value="1"/>
</dbReference>
<evidence type="ECO:0000256" key="10">
    <source>
        <dbReference type="SAM" id="Phobius"/>
    </source>
</evidence>
<organism evidence="11 12">
    <name type="scientific">Lichenibacterium ramalinae</name>
    <dbReference type="NCBI Taxonomy" id="2316527"/>
    <lineage>
        <taxon>Bacteria</taxon>
        <taxon>Pseudomonadati</taxon>
        <taxon>Pseudomonadota</taxon>
        <taxon>Alphaproteobacteria</taxon>
        <taxon>Hyphomicrobiales</taxon>
        <taxon>Lichenihabitantaceae</taxon>
        <taxon>Lichenibacterium</taxon>
    </lineage>
</organism>
<keyword evidence="4" id="KW-1003">Cell membrane</keyword>
<dbReference type="CDD" id="cd13131">
    <property type="entry name" value="MATE_NorM_like"/>
    <property type="match status" value="1"/>
</dbReference>
<gene>
    <name evidence="11" type="ORF">D3272_24915</name>
</gene>
<protein>
    <recommendedName>
        <fullName evidence="9">Multidrug-efflux transporter</fullName>
    </recommendedName>
</protein>
<keyword evidence="2" id="KW-0813">Transport</keyword>
<dbReference type="InterPro" id="IPR002528">
    <property type="entry name" value="MATE_fam"/>
</dbReference>
<dbReference type="NCBIfam" id="TIGR00797">
    <property type="entry name" value="matE"/>
    <property type="match status" value="1"/>
</dbReference>
<dbReference type="Pfam" id="PF01554">
    <property type="entry name" value="MatE"/>
    <property type="match status" value="2"/>
</dbReference>
<evidence type="ECO:0000256" key="9">
    <source>
        <dbReference type="ARBA" id="ARBA00031636"/>
    </source>
</evidence>
<evidence type="ECO:0000256" key="4">
    <source>
        <dbReference type="ARBA" id="ARBA00022475"/>
    </source>
</evidence>
<dbReference type="GO" id="GO:0005886">
    <property type="term" value="C:plasma membrane"/>
    <property type="evidence" value="ECO:0007669"/>
    <property type="project" value="UniProtKB-SubCell"/>
</dbReference>
<feature type="transmembrane region" description="Helical" evidence="10">
    <location>
        <begin position="366"/>
        <end position="389"/>
    </location>
</feature>
<dbReference type="Proteomes" id="UP000289411">
    <property type="component" value="Unassembled WGS sequence"/>
</dbReference>
<dbReference type="AlphaFoldDB" id="A0A4Q2R8C7"/>
<feature type="transmembrane region" description="Helical" evidence="10">
    <location>
        <begin position="53"/>
        <end position="82"/>
    </location>
</feature>
<evidence type="ECO:0000256" key="6">
    <source>
        <dbReference type="ARBA" id="ARBA00022989"/>
    </source>
</evidence>